<dbReference type="Gene3D" id="3.40.50.300">
    <property type="entry name" value="P-loop containing nucleotide triphosphate hydrolases"/>
    <property type="match status" value="1"/>
</dbReference>
<dbReference type="Proteomes" id="UP000013085">
    <property type="component" value="Unassembled WGS sequence"/>
</dbReference>
<evidence type="ECO:0000256" key="2">
    <source>
        <dbReference type="ARBA" id="ARBA00022448"/>
    </source>
</evidence>
<dbReference type="PANTHER" id="PTHR43335">
    <property type="entry name" value="ABC TRANSPORTER, ATP-BINDING PROTEIN"/>
    <property type="match status" value="1"/>
</dbReference>
<gene>
    <name evidence="6" type="ORF">HMPREF1090_05369</name>
</gene>
<keyword evidence="2" id="KW-0813">Transport</keyword>
<evidence type="ECO:0000256" key="1">
    <source>
        <dbReference type="ARBA" id="ARBA00005417"/>
    </source>
</evidence>
<evidence type="ECO:0000256" key="4">
    <source>
        <dbReference type="ARBA" id="ARBA00022840"/>
    </source>
</evidence>
<dbReference type="RefSeq" id="WP_002594774.1">
    <property type="nucleotide sequence ID" value="NZ_KB850995.1"/>
</dbReference>
<dbReference type="PATRIC" id="fig|999408.3.peg.5767"/>
<evidence type="ECO:0000256" key="3">
    <source>
        <dbReference type="ARBA" id="ARBA00022741"/>
    </source>
</evidence>
<dbReference type="PROSITE" id="PS50893">
    <property type="entry name" value="ABC_TRANSPORTER_2"/>
    <property type="match status" value="1"/>
</dbReference>
<dbReference type="EMBL" id="AGYR01000070">
    <property type="protein sequence ID" value="ENZ07027.1"/>
    <property type="molecule type" value="Genomic_DNA"/>
</dbReference>
<comment type="caution">
    <text evidence="6">The sequence shown here is derived from an EMBL/GenBank/DDBJ whole genome shotgun (WGS) entry which is preliminary data.</text>
</comment>
<dbReference type="InterPro" id="IPR027417">
    <property type="entry name" value="P-loop_NTPase"/>
</dbReference>
<dbReference type="InterPro" id="IPR017871">
    <property type="entry name" value="ABC_transporter-like_CS"/>
</dbReference>
<evidence type="ECO:0000259" key="5">
    <source>
        <dbReference type="PROSITE" id="PS50893"/>
    </source>
</evidence>
<keyword evidence="3" id="KW-0547">Nucleotide-binding</keyword>
<comment type="similarity">
    <text evidence="1">Belongs to the ABC transporter superfamily.</text>
</comment>
<dbReference type="Pfam" id="PF00005">
    <property type="entry name" value="ABC_tran"/>
    <property type="match status" value="1"/>
</dbReference>
<dbReference type="GO" id="GO:0016887">
    <property type="term" value="F:ATP hydrolysis activity"/>
    <property type="evidence" value="ECO:0007669"/>
    <property type="project" value="InterPro"/>
</dbReference>
<sequence length="295" mass="33292">MKLELDGLTKEFGDFTAVNHINLTMTNGVYGLLGVNGAGKTTLMRMLCTLLKPTSGTICCNGKDIFSMDSEYRKLLGYLPQDFGFYPEFTVEDYLLYIAALKGIRPVVVKKRVKELIAKVGLSKVAHKKMKKLSGGMKRRAGIAQAMLNNPKILILDEPTAGLDPNERIRFRNLISELSEDRLVLLSTHIVSDIEYIANEIWLMKDGEILHKGSIDELINSMTETVWECLVPKNRVSDFMEKYKISNMKSEINQVMLRIISHEKPVENAMRVEASLEDVFLYYFGEKAGDENAAL</sequence>
<evidence type="ECO:0000313" key="6">
    <source>
        <dbReference type="EMBL" id="ENZ07027.1"/>
    </source>
</evidence>
<feature type="domain" description="ABC transporter" evidence="5">
    <location>
        <begin position="3"/>
        <end position="231"/>
    </location>
</feature>
<dbReference type="InterPro" id="IPR003439">
    <property type="entry name" value="ABC_transporter-like_ATP-bd"/>
</dbReference>
<organism evidence="6 7">
    <name type="scientific">[Clostridium] clostridioforme 90A8</name>
    <dbReference type="NCBI Taxonomy" id="999408"/>
    <lineage>
        <taxon>Bacteria</taxon>
        <taxon>Bacillati</taxon>
        <taxon>Bacillota</taxon>
        <taxon>Clostridia</taxon>
        <taxon>Lachnospirales</taxon>
        <taxon>Lachnospiraceae</taxon>
        <taxon>Enterocloster</taxon>
    </lineage>
</organism>
<evidence type="ECO:0000313" key="7">
    <source>
        <dbReference type="Proteomes" id="UP000013085"/>
    </source>
</evidence>
<accession>A0A0E2H1Z7</accession>
<protein>
    <recommendedName>
        <fullName evidence="5">ABC transporter domain-containing protein</fullName>
    </recommendedName>
</protein>
<dbReference type="SUPFAM" id="SSF52540">
    <property type="entry name" value="P-loop containing nucleoside triphosphate hydrolases"/>
    <property type="match status" value="1"/>
</dbReference>
<dbReference type="PROSITE" id="PS00211">
    <property type="entry name" value="ABC_TRANSPORTER_1"/>
    <property type="match status" value="1"/>
</dbReference>
<dbReference type="GO" id="GO:0005524">
    <property type="term" value="F:ATP binding"/>
    <property type="evidence" value="ECO:0007669"/>
    <property type="project" value="UniProtKB-KW"/>
</dbReference>
<name>A0A0E2H1Z7_9FIRM</name>
<dbReference type="AlphaFoldDB" id="A0A0E2H1Z7"/>
<reference evidence="6 7" key="1">
    <citation type="submission" date="2013-01" db="EMBL/GenBank/DDBJ databases">
        <title>The Genome Sequence of Clostridium clostridioforme 90A8.</title>
        <authorList>
            <consortium name="The Broad Institute Genome Sequencing Platform"/>
            <person name="Earl A."/>
            <person name="Ward D."/>
            <person name="Feldgarden M."/>
            <person name="Gevers D."/>
            <person name="Courvalin P."/>
            <person name="Lambert T."/>
            <person name="Walker B."/>
            <person name="Young S.K."/>
            <person name="Zeng Q."/>
            <person name="Gargeya S."/>
            <person name="Fitzgerald M."/>
            <person name="Haas B."/>
            <person name="Abouelleil A."/>
            <person name="Alvarado L."/>
            <person name="Arachchi H.M."/>
            <person name="Berlin A.M."/>
            <person name="Chapman S.B."/>
            <person name="Dewar J."/>
            <person name="Goldberg J."/>
            <person name="Griggs A."/>
            <person name="Gujja S."/>
            <person name="Hansen M."/>
            <person name="Howarth C."/>
            <person name="Imamovic A."/>
            <person name="Larimer J."/>
            <person name="McCowan C."/>
            <person name="Murphy C."/>
            <person name="Neiman D."/>
            <person name="Pearson M."/>
            <person name="Priest M."/>
            <person name="Roberts A."/>
            <person name="Saif S."/>
            <person name="Shea T."/>
            <person name="Sisk P."/>
            <person name="Sykes S."/>
            <person name="Wortman J."/>
            <person name="Nusbaum C."/>
            <person name="Birren B."/>
        </authorList>
    </citation>
    <scope>NUCLEOTIDE SEQUENCE [LARGE SCALE GENOMIC DNA]</scope>
    <source>
        <strain evidence="6 7">90A8</strain>
    </source>
</reference>
<proteinExistence type="inferred from homology"/>
<dbReference type="GeneID" id="86193314"/>
<dbReference type="InterPro" id="IPR003593">
    <property type="entry name" value="AAA+_ATPase"/>
</dbReference>
<dbReference type="PANTHER" id="PTHR43335:SF2">
    <property type="entry name" value="ABC TRANSPORTER, ATP-BINDING PROTEIN"/>
    <property type="match status" value="1"/>
</dbReference>
<dbReference type="HOGENOM" id="CLU_000604_1_2_9"/>
<keyword evidence="4" id="KW-0067">ATP-binding</keyword>
<dbReference type="CDD" id="cd03264">
    <property type="entry name" value="ABC_drug_resistance_like"/>
    <property type="match status" value="1"/>
</dbReference>
<dbReference type="SMART" id="SM00382">
    <property type="entry name" value="AAA"/>
    <property type="match status" value="1"/>
</dbReference>